<keyword evidence="2" id="KW-0812">Transmembrane</keyword>
<feature type="transmembrane region" description="Helical" evidence="2">
    <location>
        <begin position="35"/>
        <end position="55"/>
    </location>
</feature>
<evidence type="ECO:0000313" key="4">
    <source>
        <dbReference type="Proteomes" id="UP000694501"/>
    </source>
</evidence>
<evidence type="ECO:0000256" key="1">
    <source>
        <dbReference type="SAM" id="MobiDB-lite"/>
    </source>
</evidence>
<proteinExistence type="predicted"/>
<name>A0A949JG43_9ACTN</name>
<organism evidence="3 4">
    <name type="scientific">Streptomyces tardus</name>
    <dbReference type="NCBI Taxonomy" id="2780544"/>
    <lineage>
        <taxon>Bacteria</taxon>
        <taxon>Bacillati</taxon>
        <taxon>Actinomycetota</taxon>
        <taxon>Actinomycetes</taxon>
        <taxon>Kitasatosporales</taxon>
        <taxon>Streptomycetaceae</taxon>
        <taxon>Streptomyces</taxon>
    </lineage>
</organism>
<feature type="compositionally biased region" description="Acidic residues" evidence="1">
    <location>
        <begin position="1"/>
        <end position="12"/>
    </location>
</feature>
<gene>
    <name evidence="3" type="ORF">JGS22_011925</name>
</gene>
<dbReference type="Proteomes" id="UP000694501">
    <property type="component" value="Unassembled WGS sequence"/>
</dbReference>
<protein>
    <submittedName>
        <fullName evidence="3">DUF4229 domain-containing protein</fullName>
    </submittedName>
</protein>
<evidence type="ECO:0000313" key="3">
    <source>
        <dbReference type="EMBL" id="MBU7598303.1"/>
    </source>
</evidence>
<sequence length="121" mass="12719">MPADGIEGESADEPGAAPAAGGKPTAARATLYYTLLRLALFVGTFALLAALAWVGVIPEGIGKSNPLWLFALAILISAPLSLVLLRKQRDAMSEQIVPKVERASSSFKGRLAENRSREDGA</sequence>
<keyword evidence="4" id="KW-1185">Reference proteome</keyword>
<keyword evidence="2" id="KW-0472">Membrane</keyword>
<dbReference type="InterPro" id="IPR025323">
    <property type="entry name" value="DUF4229"/>
</dbReference>
<feature type="transmembrane region" description="Helical" evidence="2">
    <location>
        <begin position="67"/>
        <end position="85"/>
    </location>
</feature>
<keyword evidence="2" id="KW-1133">Transmembrane helix</keyword>
<feature type="region of interest" description="Disordered" evidence="1">
    <location>
        <begin position="1"/>
        <end position="23"/>
    </location>
</feature>
<evidence type="ECO:0000256" key="2">
    <source>
        <dbReference type="SAM" id="Phobius"/>
    </source>
</evidence>
<comment type="caution">
    <text evidence="3">The sequence shown here is derived from an EMBL/GenBank/DDBJ whole genome shotgun (WGS) entry which is preliminary data.</text>
</comment>
<dbReference type="Pfam" id="PF14012">
    <property type="entry name" value="DUF4229"/>
    <property type="match status" value="1"/>
</dbReference>
<reference evidence="3" key="1">
    <citation type="submission" date="2021-06" db="EMBL/GenBank/DDBJ databases">
        <title>Sequencing of actinobacteria type strains.</title>
        <authorList>
            <person name="Nguyen G.-S."/>
            <person name="Wentzel A."/>
        </authorList>
    </citation>
    <scope>NUCLEOTIDE SEQUENCE</scope>
    <source>
        <strain evidence="3">P38-E01</strain>
    </source>
</reference>
<accession>A0A949JG43</accession>
<dbReference type="AlphaFoldDB" id="A0A949JG43"/>
<feature type="compositionally biased region" description="Low complexity" evidence="1">
    <location>
        <begin position="13"/>
        <end position="23"/>
    </location>
</feature>
<dbReference type="EMBL" id="JAELVF020000001">
    <property type="protein sequence ID" value="MBU7598303.1"/>
    <property type="molecule type" value="Genomic_DNA"/>
</dbReference>